<evidence type="ECO:0000313" key="2">
    <source>
        <dbReference type="EMBL" id="MBK3333395.1"/>
    </source>
</evidence>
<evidence type="ECO:0000259" key="1">
    <source>
        <dbReference type="Pfam" id="PF07514"/>
    </source>
</evidence>
<dbReference type="RefSeq" id="WP_200675010.1">
    <property type="nucleotide sequence ID" value="NZ_JAACYA010000002.1"/>
</dbReference>
<gene>
    <name evidence="2" type="ORF">GWK41_09995</name>
</gene>
<sequence>MLQLKIKLGRLYEYLEPFIKQLEEISYGYKASKDHHHAKEDGLFQHSIDVANKMLDIFLENEEKYLPRFENEKTGAYQTRKEKFLFHLALTGLLHDIGKIAVYQVETAYYYVPFITSLKNLKDSYITERENKGVNYINSTHLSGMVFGIILERAGKKYYESFLYDFQFITMMLEAIHLEHYKIMVDNPILHILKKADGMSVAEERSEPFVQHDEETKIKEIDLAKLYAKLFNQWTRVSTNYWFYTGEYFLVVNPALHKKLIQQISEHVGQPVHEDRVIDELIEKGYTEERITQAQIRLPNGKVHNFSVIKLKVNSIMPQEEIESRRLSKVELLTENREA</sequence>
<proteinExistence type="predicted"/>
<evidence type="ECO:0000313" key="3">
    <source>
        <dbReference type="Proteomes" id="UP000772812"/>
    </source>
</evidence>
<dbReference type="EMBL" id="JAACYA010000002">
    <property type="protein sequence ID" value="MBK3333395.1"/>
    <property type="molecule type" value="Genomic_DNA"/>
</dbReference>
<keyword evidence="3" id="KW-1185">Reference proteome</keyword>
<protein>
    <recommendedName>
        <fullName evidence="1">Uncharacterized domain-containing protein</fullName>
    </recommendedName>
</protein>
<dbReference type="Pfam" id="PF07514">
    <property type="entry name" value="TraI_2"/>
    <property type="match status" value="1"/>
</dbReference>
<name>A0ABS1GKI9_9AQUI</name>
<accession>A0ABS1GKI9</accession>
<organism evidence="2 3">
    <name type="scientific">Persephonella atlantica</name>
    <dbReference type="NCBI Taxonomy" id="2699429"/>
    <lineage>
        <taxon>Bacteria</taxon>
        <taxon>Pseudomonadati</taxon>
        <taxon>Aquificota</taxon>
        <taxon>Aquificia</taxon>
        <taxon>Aquificales</taxon>
        <taxon>Hydrogenothermaceae</taxon>
        <taxon>Persephonella</taxon>
    </lineage>
</organism>
<reference evidence="2 3" key="1">
    <citation type="journal article" date="2021" name="Syst. Appl. Microbiol.">
        <title>Persephonella atlantica sp. nov.: How to adapt to physico-chemical gradients in high temperature hydrothermal habitats.</title>
        <authorList>
            <person name="Francois D.X."/>
            <person name="Godfroy A."/>
            <person name="Mathien C."/>
            <person name="Aube J."/>
            <person name="Cathalot C."/>
            <person name="Lesongeur F."/>
            <person name="L'Haridon S."/>
            <person name="Philippon X."/>
            <person name="Roussel E.G."/>
        </authorList>
    </citation>
    <scope>NUCLEOTIDE SEQUENCE [LARGE SCALE GENOMIC DNA]</scope>
    <source>
        <strain evidence="2 3">MO1340</strain>
    </source>
</reference>
<dbReference type="Proteomes" id="UP000772812">
    <property type="component" value="Unassembled WGS sequence"/>
</dbReference>
<dbReference type="Gene3D" id="1.10.3210.40">
    <property type="match status" value="1"/>
</dbReference>
<feature type="domain" description="Uncharacterised" evidence="1">
    <location>
        <begin position="14"/>
        <end position="102"/>
    </location>
</feature>
<dbReference type="SUPFAM" id="SSF109604">
    <property type="entry name" value="HD-domain/PDEase-like"/>
    <property type="match status" value="1"/>
</dbReference>
<dbReference type="InterPro" id="IPR011119">
    <property type="entry name" value="Unchr_helicase_relaxase_TraI"/>
</dbReference>
<comment type="caution">
    <text evidence="2">The sequence shown here is derived from an EMBL/GenBank/DDBJ whole genome shotgun (WGS) entry which is preliminary data.</text>
</comment>